<evidence type="ECO:0000256" key="3">
    <source>
        <dbReference type="ARBA" id="ARBA00022692"/>
    </source>
</evidence>
<name>A0ABR2VF56_9PEZI</name>
<dbReference type="Gene3D" id="1.10.4160.10">
    <property type="entry name" value="Hydantoin permease"/>
    <property type="match status" value="1"/>
</dbReference>
<organism evidence="7 8">
    <name type="scientific">Seiridium unicorne</name>
    <dbReference type="NCBI Taxonomy" id="138068"/>
    <lineage>
        <taxon>Eukaryota</taxon>
        <taxon>Fungi</taxon>
        <taxon>Dikarya</taxon>
        <taxon>Ascomycota</taxon>
        <taxon>Pezizomycotina</taxon>
        <taxon>Sordariomycetes</taxon>
        <taxon>Xylariomycetidae</taxon>
        <taxon>Amphisphaeriales</taxon>
        <taxon>Sporocadaceae</taxon>
        <taxon>Seiridium</taxon>
    </lineage>
</organism>
<protein>
    <submittedName>
        <fullName evidence="7">Uracil permease</fullName>
    </submittedName>
</protein>
<feature type="transmembrane region" description="Helical" evidence="6">
    <location>
        <begin position="141"/>
        <end position="167"/>
    </location>
</feature>
<gene>
    <name evidence="7" type="ORF">SUNI508_13003</name>
</gene>
<evidence type="ECO:0000256" key="4">
    <source>
        <dbReference type="ARBA" id="ARBA00022989"/>
    </source>
</evidence>
<proteinExistence type="inferred from homology"/>
<evidence type="ECO:0000313" key="7">
    <source>
        <dbReference type="EMBL" id="KAK9425469.1"/>
    </source>
</evidence>
<dbReference type="EMBL" id="JARVKF010000016">
    <property type="protein sequence ID" value="KAK9425469.1"/>
    <property type="molecule type" value="Genomic_DNA"/>
</dbReference>
<evidence type="ECO:0000256" key="2">
    <source>
        <dbReference type="ARBA" id="ARBA00008974"/>
    </source>
</evidence>
<evidence type="ECO:0000256" key="6">
    <source>
        <dbReference type="SAM" id="Phobius"/>
    </source>
</evidence>
<feature type="transmembrane region" description="Helical" evidence="6">
    <location>
        <begin position="347"/>
        <end position="367"/>
    </location>
</feature>
<keyword evidence="8" id="KW-1185">Reference proteome</keyword>
<sequence>MENIRGKLAAVEAAFSSREAFLAAIETKESAQGRLANRSPWTNEDLDISPKKDWTWGWWDYAAFWWSYGFSTGVWTAGSSLVSLGMTWWQAIICIFVSHFLGAVGMVMHSRSSATYHFGFPVACRIPWGLCGAYFPVLVRVIVGTIWVGVQIAQGGYFVAVLFRAVFGKGFANMTNTIPATQYITAQQLIGVIVFWLCTLPLLSVPIPKVRVLFTIKSAVLPPIVIGLFVFCMLQGRHSDTSAGTFATSGTLSGSTLAWAMLGGINSVMGKTSTSIVNQPDLARYARTRTAPMWSQLIALPVGNTLCATLGIFGASAIRAGWGELIWNPWDLCSAILDRHWDNGARAGVAVVSLGFIFSIIGSNLGANVIPWGADTTILLPRYINIKRGMYISYILGLIICPWRILKSATTFLQFLGGYSIFLGPLVGIFLTDYLVCRKGNIYLRDLYTLEGRYWYHFGINWRAVIAYLVAVVLPIPGFARTFGEPVPIAWLRVYQVGWLLTCTLSSVVYWLLSFVGEFGVEEKKMAFEAIAWDELEPFIEPEIEQLHGQAVPQIIPVGLVTEQKF</sequence>
<evidence type="ECO:0000313" key="8">
    <source>
        <dbReference type="Proteomes" id="UP001408356"/>
    </source>
</evidence>
<feature type="transmembrane region" description="Helical" evidence="6">
    <location>
        <begin position="115"/>
        <end position="135"/>
    </location>
</feature>
<feature type="transmembrane region" description="Helical" evidence="6">
    <location>
        <begin position="458"/>
        <end position="477"/>
    </location>
</feature>
<reference evidence="7 8" key="1">
    <citation type="journal article" date="2024" name="J. Plant Pathol.">
        <title>Sequence and assembly of the genome of Seiridium unicorne, isolate CBS 538.82, causal agent of cypress canker disease.</title>
        <authorList>
            <person name="Scali E."/>
            <person name="Rocca G.D."/>
            <person name="Danti R."/>
            <person name="Garbelotto M."/>
            <person name="Barberini S."/>
            <person name="Baroncelli R."/>
            <person name="Emiliani G."/>
        </authorList>
    </citation>
    <scope>NUCLEOTIDE SEQUENCE [LARGE SCALE GENOMIC DNA]</scope>
    <source>
        <strain evidence="7 8">BM-138-508</strain>
    </source>
</reference>
<keyword evidence="4 6" id="KW-1133">Transmembrane helix</keyword>
<keyword evidence="5 6" id="KW-0472">Membrane</keyword>
<evidence type="ECO:0000256" key="5">
    <source>
        <dbReference type="ARBA" id="ARBA00023136"/>
    </source>
</evidence>
<keyword evidence="3 6" id="KW-0812">Transmembrane</keyword>
<dbReference type="InterPro" id="IPR045225">
    <property type="entry name" value="Uracil/uridine/allantoin_perm"/>
</dbReference>
<feature type="transmembrane region" description="Helical" evidence="6">
    <location>
        <begin position="188"/>
        <end position="207"/>
    </location>
</feature>
<accession>A0ABR2VF56</accession>
<dbReference type="PANTHER" id="PTHR30618:SF0">
    <property type="entry name" value="PURINE-URACIL PERMEASE NCS1"/>
    <property type="match status" value="1"/>
</dbReference>
<evidence type="ECO:0000256" key="1">
    <source>
        <dbReference type="ARBA" id="ARBA00004141"/>
    </source>
</evidence>
<feature type="transmembrane region" description="Helical" evidence="6">
    <location>
        <begin position="297"/>
        <end position="322"/>
    </location>
</feature>
<dbReference type="InterPro" id="IPR001248">
    <property type="entry name" value="Pur-cyt_permease"/>
</dbReference>
<feature type="transmembrane region" description="Helical" evidence="6">
    <location>
        <begin position="497"/>
        <end position="516"/>
    </location>
</feature>
<dbReference type="Pfam" id="PF02133">
    <property type="entry name" value="Transp_cyt_pur"/>
    <property type="match status" value="1"/>
</dbReference>
<dbReference type="Proteomes" id="UP001408356">
    <property type="component" value="Unassembled WGS sequence"/>
</dbReference>
<feature type="transmembrane region" description="Helical" evidence="6">
    <location>
        <begin position="88"/>
        <end position="108"/>
    </location>
</feature>
<comment type="caution">
    <text evidence="7">The sequence shown here is derived from an EMBL/GenBank/DDBJ whole genome shotgun (WGS) entry which is preliminary data.</text>
</comment>
<feature type="transmembrane region" description="Helical" evidence="6">
    <location>
        <begin position="213"/>
        <end position="234"/>
    </location>
</feature>
<feature type="transmembrane region" description="Helical" evidence="6">
    <location>
        <begin position="388"/>
        <end position="406"/>
    </location>
</feature>
<comment type="similarity">
    <text evidence="2">Belongs to the purine-cytosine permease (2.A.39) family.</text>
</comment>
<dbReference type="PANTHER" id="PTHR30618">
    <property type="entry name" value="NCS1 FAMILY PURINE/PYRIMIDINE TRANSPORTER"/>
    <property type="match status" value="1"/>
</dbReference>
<comment type="subcellular location">
    <subcellularLocation>
        <location evidence="1">Membrane</location>
        <topology evidence="1">Multi-pass membrane protein</topology>
    </subcellularLocation>
</comment>
<feature type="transmembrane region" description="Helical" evidence="6">
    <location>
        <begin position="412"/>
        <end position="437"/>
    </location>
</feature>